<dbReference type="InterPro" id="IPR001264">
    <property type="entry name" value="Glyco_trans_51"/>
</dbReference>
<accession>A0A948TND0</accession>
<evidence type="ECO:0000256" key="7">
    <source>
        <dbReference type="ARBA" id="ARBA00022984"/>
    </source>
</evidence>
<evidence type="ECO:0000256" key="2">
    <source>
        <dbReference type="ARBA" id="ARBA00022519"/>
    </source>
</evidence>
<dbReference type="Gene3D" id="1.10.3810.10">
    <property type="entry name" value="Biosynthetic peptidoglycan transglycosylase-like"/>
    <property type="match status" value="1"/>
</dbReference>
<dbReference type="InterPro" id="IPR023346">
    <property type="entry name" value="Lysozyme-like_dom_sf"/>
</dbReference>
<dbReference type="Pfam" id="PF00912">
    <property type="entry name" value="Transgly"/>
    <property type="match status" value="1"/>
</dbReference>
<dbReference type="GO" id="GO:0016020">
    <property type="term" value="C:membrane"/>
    <property type="evidence" value="ECO:0007669"/>
    <property type="project" value="InterPro"/>
</dbReference>
<dbReference type="GO" id="GO:0009274">
    <property type="term" value="C:peptidoglycan-based cell wall"/>
    <property type="evidence" value="ECO:0007669"/>
    <property type="project" value="InterPro"/>
</dbReference>
<comment type="caution">
    <text evidence="12">The sequence shown here is derived from an EMBL/GenBank/DDBJ whole genome shotgun (WGS) entry which is preliminary data.</text>
</comment>
<sequence>MISKKRKIGIIAAASALAVCAVLFAFRSQFLRNVADKKIAGLEERMRIDIGYGKLQFDGLDEVSLEGLYVLPRQRDTLLALRSLKLELSAWKLLAGRVDVERVSMDGLRVNFLKEKEAANYDFLFVNQSGTAGSHAETDYARKTELLLDALFDLLPADARLTDIDIAERKDSNSVRLSIPEFVIRNHRFESKVAFEEDGHTQLWQTKGEVNSAERRLALSVSAPDLTVPYLKRRLGAEIKFDSLYCRFVQERKGESVRLSGQAQVAGLEVCHWRLSPSAVNLNDGAIDFRISVEKDAVELDSASTVRFNKLAFHPFLRAEKNGQPAEGIFGWHFTASVNKSWFPADELFSSLPEGLFEHLDGMRVSGELAYRGFVDVDFSLLDSLKFDSRLESKDFRILQFGRSDLRKMSGEFEYTAYEGGIPVRTFAVGPSWNHFVPLDSIPLTMQTAVLQSEDGAFFYHQGFLTDALREAMIYDLKKRKFARGGSTISMQLVKNVFLNRNKNLARKLEEALIVWVIETGRLTSKERMYEVYLNIAEWGPMVYGICEAADYYFAKRPSALTLEESIFLASIIPRPKHFMWSFTEDGRLKDTQEGYFRLIGRRLVAKGVISETEAAGIDISKVILRGEAKRYFAGKPSAGNPDPVRE</sequence>
<dbReference type="GO" id="GO:0071555">
    <property type="term" value="P:cell wall organization"/>
    <property type="evidence" value="ECO:0007669"/>
    <property type="project" value="UniProtKB-KW"/>
</dbReference>
<evidence type="ECO:0000256" key="1">
    <source>
        <dbReference type="ARBA" id="ARBA00022475"/>
    </source>
</evidence>
<keyword evidence="9" id="KW-0472">Membrane</keyword>
<dbReference type="GO" id="GO:0009252">
    <property type="term" value="P:peptidoglycan biosynthetic process"/>
    <property type="evidence" value="ECO:0007669"/>
    <property type="project" value="UniProtKB-KW"/>
</dbReference>
<dbReference type="PANTHER" id="PTHR30400">
    <property type="entry name" value="MONOFUNCTIONAL BIOSYNTHETIC PEPTIDOGLYCAN TRANSGLYCOSYLASE"/>
    <property type="match status" value="1"/>
</dbReference>
<dbReference type="EMBL" id="JAHLFJ010000079">
    <property type="protein sequence ID" value="MBU3856631.1"/>
    <property type="molecule type" value="Genomic_DNA"/>
</dbReference>
<evidence type="ECO:0000256" key="3">
    <source>
        <dbReference type="ARBA" id="ARBA00022676"/>
    </source>
</evidence>
<dbReference type="InterPro" id="IPR036950">
    <property type="entry name" value="PBP_transglycosylase"/>
</dbReference>
<evidence type="ECO:0000259" key="11">
    <source>
        <dbReference type="Pfam" id="PF00912"/>
    </source>
</evidence>
<evidence type="ECO:0000256" key="9">
    <source>
        <dbReference type="ARBA" id="ARBA00023136"/>
    </source>
</evidence>
<dbReference type="PANTHER" id="PTHR30400:SF0">
    <property type="entry name" value="BIOSYNTHETIC PEPTIDOGLYCAN TRANSGLYCOSYLASE"/>
    <property type="match status" value="1"/>
</dbReference>
<keyword evidence="1" id="KW-1003">Cell membrane</keyword>
<evidence type="ECO:0000313" key="13">
    <source>
        <dbReference type="Proteomes" id="UP000784286"/>
    </source>
</evidence>
<reference evidence="12" key="2">
    <citation type="submission" date="2021-04" db="EMBL/GenBank/DDBJ databases">
        <authorList>
            <person name="Gilroy R."/>
        </authorList>
    </citation>
    <scope>NUCLEOTIDE SEQUENCE</scope>
    <source>
        <strain evidence="12">8470</strain>
    </source>
</reference>
<keyword evidence="10" id="KW-0961">Cell wall biogenesis/degradation</keyword>
<organism evidence="12 13">
    <name type="scientific">Candidatus Phocaeicola excrementipullorum</name>
    <dbReference type="NCBI Taxonomy" id="2838731"/>
    <lineage>
        <taxon>Bacteria</taxon>
        <taxon>Pseudomonadati</taxon>
        <taxon>Bacteroidota</taxon>
        <taxon>Bacteroidia</taxon>
        <taxon>Bacteroidales</taxon>
        <taxon>Bacteroidaceae</taxon>
        <taxon>Phocaeicola</taxon>
    </lineage>
</organism>
<keyword evidence="8" id="KW-1133">Transmembrane helix</keyword>
<evidence type="ECO:0000256" key="5">
    <source>
        <dbReference type="ARBA" id="ARBA00022692"/>
    </source>
</evidence>
<evidence type="ECO:0000313" key="12">
    <source>
        <dbReference type="EMBL" id="MBU3856631.1"/>
    </source>
</evidence>
<keyword evidence="6" id="KW-0133">Cell shape</keyword>
<evidence type="ECO:0000256" key="10">
    <source>
        <dbReference type="ARBA" id="ARBA00023316"/>
    </source>
</evidence>
<evidence type="ECO:0000256" key="6">
    <source>
        <dbReference type="ARBA" id="ARBA00022960"/>
    </source>
</evidence>
<dbReference type="Proteomes" id="UP000784286">
    <property type="component" value="Unassembled WGS sequence"/>
</dbReference>
<keyword evidence="2" id="KW-0997">Cell inner membrane</keyword>
<keyword evidence="4" id="KW-0808">Transferase</keyword>
<dbReference type="GO" id="GO:0016763">
    <property type="term" value="F:pentosyltransferase activity"/>
    <property type="evidence" value="ECO:0007669"/>
    <property type="project" value="InterPro"/>
</dbReference>
<name>A0A948TND0_9BACT</name>
<gene>
    <name evidence="12" type="ORF">H9928_08785</name>
</gene>
<feature type="domain" description="Glycosyl transferase family 51" evidence="11">
    <location>
        <begin position="431"/>
        <end position="581"/>
    </location>
</feature>
<evidence type="ECO:0000256" key="8">
    <source>
        <dbReference type="ARBA" id="ARBA00022989"/>
    </source>
</evidence>
<keyword evidence="3" id="KW-0328">Glycosyltransferase</keyword>
<protein>
    <submittedName>
        <fullName evidence="12">Transglycosylase domain-containing protein</fullName>
    </submittedName>
</protein>
<dbReference type="SUPFAM" id="SSF53955">
    <property type="entry name" value="Lysozyme-like"/>
    <property type="match status" value="1"/>
</dbReference>
<dbReference type="AlphaFoldDB" id="A0A948TND0"/>
<reference evidence="12" key="1">
    <citation type="journal article" date="2021" name="PeerJ">
        <title>Extensive microbial diversity within the chicken gut microbiome revealed by metagenomics and culture.</title>
        <authorList>
            <person name="Gilroy R."/>
            <person name="Ravi A."/>
            <person name="Getino M."/>
            <person name="Pursley I."/>
            <person name="Horton D.L."/>
            <person name="Alikhan N.F."/>
            <person name="Baker D."/>
            <person name="Gharbi K."/>
            <person name="Hall N."/>
            <person name="Watson M."/>
            <person name="Adriaenssens E.M."/>
            <person name="Foster-Nyarko E."/>
            <person name="Jarju S."/>
            <person name="Secka A."/>
            <person name="Antonio M."/>
            <person name="Oren A."/>
            <person name="Chaudhuri R.R."/>
            <person name="La Ragione R."/>
            <person name="Hildebrand F."/>
            <person name="Pallen M.J."/>
        </authorList>
    </citation>
    <scope>NUCLEOTIDE SEQUENCE</scope>
    <source>
        <strain evidence="12">8470</strain>
    </source>
</reference>
<dbReference type="GO" id="GO:0008360">
    <property type="term" value="P:regulation of cell shape"/>
    <property type="evidence" value="ECO:0007669"/>
    <property type="project" value="UniProtKB-KW"/>
</dbReference>
<proteinExistence type="predicted"/>
<dbReference type="InterPro" id="IPR011812">
    <property type="entry name" value="Pep_trsgly"/>
</dbReference>
<keyword evidence="7" id="KW-0573">Peptidoglycan synthesis</keyword>
<evidence type="ECO:0000256" key="4">
    <source>
        <dbReference type="ARBA" id="ARBA00022679"/>
    </source>
</evidence>
<keyword evidence="5" id="KW-0812">Transmembrane</keyword>